<dbReference type="Pfam" id="PF00378">
    <property type="entry name" value="ECH_1"/>
    <property type="match status" value="1"/>
</dbReference>
<dbReference type="Gene3D" id="3.90.226.10">
    <property type="entry name" value="2-enoyl-CoA Hydratase, Chain A, domain 1"/>
    <property type="match status" value="1"/>
</dbReference>
<organism evidence="10 11">
    <name type="scientific">Micavibrio aeruginosavorus</name>
    <dbReference type="NCBI Taxonomy" id="349221"/>
    <lineage>
        <taxon>Bacteria</taxon>
        <taxon>Pseudomonadati</taxon>
        <taxon>Bdellovibrionota</taxon>
        <taxon>Bdellovibrionia</taxon>
        <taxon>Bdellovibrionales</taxon>
        <taxon>Pseudobdellovibrionaceae</taxon>
        <taxon>Micavibrio</taxon>
    </lineage>
</organism>
<protein>
    <submittedName>
        <fullName evidence="10">3-hydroxyacyl-CoA dehydrogenase</fullName>
    </submittedName>
</protein>
<dbReference type="AlphaFoldDB" id="A0A7T5R1N4"/>
<dbReference type="GO" id="GO:0003857">
    <property type="term" value="F:(3S)-3-hydroxyacyl-CoA dehydrogenase (NAD+) activity"/>
    <property type="evidence" value="ECO:0007669"/>
    <property type="project" value="UniProtKB-EC"/>
</dbReference>
<keyword evidence="5" id="KW-0520">NAD</keyword>
<evidence type="ECO:0000256" key="7">
    <source>
        <dbReference type="ARBA" id="ARBA00049556"/>
    </source>
</evidence>
<evidence type="ECO:0000256" key="6">
    <source>
        <dbReference type="ARBA" id="ARBA00023098"/>
    </source>
</evidence>
<dbReference type="Gene3D" id="3.40.50.720">
    <property type="entry name" value="NAD(P)-binding Rossmann-like Domain"/>
    <property type="match status" value="1"/>
</dbReference>
<dbReference type="PANTHER" id="PTHR48075:SF7">
    <property type="entry name" value="3-HYDROXYACYL-COA DEHYDROGENASE-RELATED"/>
    <property type="match status" value="1"/>
</dbReference>
<dbReference type="InterPro" id="IPR029045">
    <property type="entry name" value="ClpP/crotonase-like_dom_sf"/>
</dbReference>
<dbReference type="SUPFAM" id="SSF51735">
    <property type="entry name" value="NAD(P)-binding Rossmann-fold domains"/>
    <property type="match status" value="1"/>
</dbReference>
<dbReference type="CDD" id="cd06558">
    <property type="entry name" value="crotonase-like"/>
    <property type="match status" value="1"/>
</dbReference>
<keyword evidence="3" id="KW-0442">Lipid degradation</keyword>
<dbReference type="Proteomes" id="UP000595362">
    <property type="component" value="Chromosome"/>
</dbReference>
<accession>A0A7T5R1N4</accession>
<dbReference type="PANTHER" id="PTHR48075">
    <property type="entry name" value="3-HYDROXYACYL-COA DEHYDROGENASE FAMILY PROTEIN"/>
    <property type="match status" value="1"/>
</dbReference>
<gene>
    <name evidence="10" type="ORF">HYS17_09710</name>
</gene>
<keyword evidence="6" id="KW-0443">Lipid metabolism</keyword>
<dbReference type="GO" id="GO:0070403">
    <property type="term" value="F:NAD+ binding"/>
    <property type="evidence" value="ECO:0007669"/>
    <property type="project" value="InterPro"/>
</dbReference>
<dbReference type="InterPro" id="IPR008927">
    <property type="entry name" value="6-PGluconate_DH-like_C_sf"/>
</dbReference>
<proteinExistence type="predicted"/>
<dbReference type="GO" id="GO:0006635">
    <property type="term" value="P:fatty acid beta-oxidation"/>
    <property type="evidence" value="ECO:0007669"/>
    <property type="project" value="UniProtKB-UniPathway"/>
</dbReference>
<dbReference type="InterPro" id="IPR001753">
    <property type="entry name" value="Enoyl-CoA_hydra/iso"/>
</dbReference>
<name>A0A7T5R1N4_9BACT</name>
<evidence type="ECO:0000259" key="8">
    <source>
        <dbReference type="Pfam" id="PF00725"/>
    </source>
</evidence>
<evidence type="ECO:0000259" key="9">
    <source>
        <dbReference type="Pfam" id="PF02737"/>
    </source>
</evidence>
<comment type="catalytic activity">
    <reaction evidence="7">
        <text>a (3S)-3-hydroxyacyl-CoA + NAD(+) = a 3-oxoacyl-CoA + NADH + H(+)</text>
        <dbReference type="Rhea" id="RHEA:22432"/>
        <dbReference type="ChEBI" id="CHEBI:15378"/>
        <dbReference type="ChEBI" id="CHEBI:57318"/>
        <dbReference type="ChEBI" id="CHEBI:57540"/>
        <dbReference type="ChEBI" id="CHEBI:57945"/>
        <dbReference type="ChEBI" id="CHEBI:90726"/>
        <dbReference type="EC" id="1.1.1.35"/>
    </reaction>
</comment>
<sequence>MSDNIRKAVVIGAGTMGARIAAHLANAGVRVHLLDRLPDNPLDDRNKRAKDVVERMAKADPQKEPLDAGFMTAANARLVVPGNTEDHFESAVADADWVIEAVFENLDLKRSIFEKIDKVRKPHAVVSSNTSTIRLEKLVEGRSQEFKENFLITHFFNPPRAQKLLELVRGEETSDRAMEAIREFGDKKLGKTVLECKDTTGFIGNRIGIYWLVRSMVETMRTGTPVENVDAVIGAPLGMPRTGVYGLLDLVGIGLVPGLMSSIEGALPVDDPLRQMDYKPTMLLIDRMLKEGRTGRFASNGAGGFYRMQTGESGAKTRQGLDLQSGEYRVVGKPRLQAGRAGKGGENPRAVFEAADGSGQLAWVVMRDTILYAVSLVPEIADDIADIDIAMRAGYSWKYGPFEMIDRMGGEWFAERLKAEGIDMPPVLEMAQGRPFYRDHEGHRERLVCDFKAQTASYRPMPQKDGVLRLSDIKRSQKPVLRNDSASVWDIGDGVLCFEFHSKMNTMDPSILHLLNSTIHTISASKGGYKALVVYNEGENFSLGANLGLVSKGFDLAAGGKPFAKIHEMLLPLMIGGLKKLNVPKGAATALHNAIKPLFGALDKVSGGTASGKLEEKLCNFVSDLVWEGQAVYRALREAPFPVVGAPQGAALGGGCEILLHCSKVQASAETYMALVESGVGLIPGWGGVSRMLERAYQAQAEGKLSPGVVPPIEQTFMNLLIPAPSVSAQDAVRKMWMRPEDGITMNPERLLYDAKQAALSLVPGYQPPKPAVFRLPGASVEQSLLMGTDMFYASGLATWHDVNVAGAMAHSLSGGDTHIGETVTESELEHLVRQNFISLIKTEQTRARIAFTLANGKPLRESSIDKSLDDIRALRQSVDIPYRPINGLPLTGIAEERLARHAQMTSRLMKMFSPD</sequence>
<dbReference type="Pfam" id="PF00725">
    <property type="entry name" value="3HCDH"/>
    <property type="match status" value="1"/>
</dbReference>
<dbReference type="Gene3D" id="1.10.1040.50">
    <property type="match status" value="1"/>
</dbReference>
<keyword evidence="2" id="KW-0276">Fatty acid metabolism</keyword>
<evidence type="ECO:0000256" key="2">
    <source>
        <dbReference type="ARBA" id="ARBA00022832"/>
    </source>
</evidence>
<dbReference type="Pfam" id="PF02737">
    <property type="entry name" value="3HCDH_N"/>
    <property type="match status" value="1"/>
</dbReference>
<evidence type="ECO:0000256" key="3">
    <source>
        <dbReference type="ARBA" id="ARBA00022963"/>
    </source>
</evidence>
<dbReference type="SUPFAM" id="SSF48179">
    <property type="entry name" value="6-phosphogluconate dehydrogenase C-terminal domain-like"/>
    <property type="match status" value="2"/>
</dbReference>
<keyword evidence="4" id="KW-0560">Oxidoreductase</keyword>
<evidence type="ECO:0000256" key="1">
    <source>
        <dbReference type="ARBA" id="ARBA00005005"/>
    </source>
</evidence>
<evidence type="ECO:0000256" key="5">
    <source>
        <dbReference type="ARBA" id="ARBA00023027"/>
    </source>
</evidence>
<dbReference type="InterPro" id="IPR036291">
    <property type="entry name" value="NAD(P)-bd_dom_sf"/>
</dbReference>
<dbReference type="UniPathway" id="UPA00659"/>
<dbReference type="SUPFAM" id="SSF52096">
    <property type="entry name" value="ClpP/crotonase"/>
    <property type="match status" value="1"/>
</dbReference>
<dbReference type="InterPro" id="IPR006176">
    <property type="entry name" value="3-OHacyl-CoA_DH_NAD-bd"/>
</dbReference>
<evidence type="ECO:0000313" key="10">
    <source>
        <dbReference type="EMBL" id="QQG35769.1"/>
    </source>
</evidence>
<dbReference type="EMBL" id="CP066681">
    <property type="protein sequence ID" value="QQG35769.1"/>
    <property type="molecule type" value="Genomic_DNA"/>
</dbReference>
<comment type="pathway">
    <text evidence="1">Lipid metabolism; fatty acid beta-oxidation.</text>
</comment>
<feature type="domain" description="3-hydroxyacyl-CoA dehydrogenase C-terminal" evidence="8">
    <location>
        <begin position="201"/>
        <end position="300"/>
    </location>
</feature>
<feature type="domain" description="3-hydroxyacyl-CoA dehydrogenase NAD binding" evidence="9">
    <location>
        <begin position="8"/>
        <end position="199"/>
    </location>
</feature>
<evidence type="ECO:0000256" key="4">
    <source>
        <dbReference type="ARBA" id="ARBA00023002"/>
    </source>
</evidence>
<evidence type="ECO:0000313" key="11">
    <source>
        <dbReference type="Proteomes" id="UP000595362"/>
    </source>
</evidence>
<reference evidence="10 11" key="1">
    <citation type="submission" date="2020-07" db="EMBL/GenBank/DDBJ databases">
        <title>Huge and variable diversity of episymbiotic CPR bacteria and DPANN archaea in groundwater ecosystems.</title>
        <authorList>
            <person name="He C.Y."/>
            <person name="Keren R."/>
            <person name="Whittaker M."/>
            <person name="Farag I.F."/>
            <person name="Doudna J."/>
            <person name="Cate J.H.D."/>
            <person name="Banfield J.F."/>
        </authorList>
    </citation>
    <scope>NUCLEOTIDE SEQUENCE [LARGE SCALE GENOMIC DNA]</scope>
    <source>
        <strain evidence="10">NC_groundwater_70_Ag_B-0.1um_54_66</strain>
    </source>
</reference>
<dbReference type="InterPro" id="IPR006108">
    <property type="entry name" value="3HC_DH_C"/>
</dbReference>